<evidence type="ECO:0000256" key="2">
    <source>
        <dbReference type="ARBA" id="ARBA00022722"/>
    </source>
</evidence>
<dbReference type="GO" id="GO:0008855">
    <property type="term" value="F:exodeoxyribonuclease VII activity"/>
    <property type="evidence" value="ECO:0007669"/>
    <property type="project" value="UniProtKB-UniRule"/>
</dbReference>
<dbReference type="RefSeq" id="WP_048643720.1">
    <property type="nucleotide sequence ID" value="NZ_CP012040.1"/>
</dbReference>
<dbReference type="InterPro" id="IPR003753">
    <property type="entry name" value="Exonuc_VII_L"/>
</dbReference>
<evidence type="ECO:0000313" key="9">
    <source>
        <dbReference type="Proteomes" id="UP000036520"/>
    </source>
</evidence>
<evidence type="ECO:0000256" key="1">
    <source>
        <dbReference type="ARBA" id="ARBA00022490"/>
    </source>
</evidence>
<dbReference type="PATRIC" id="fig|320787.5.peg.4707"/>
<dbReference type="GO" id="GO:0003676">
    <property type="term" value="F:nucleic acid binding"/>
    <property type="evidence" value="ECO:0007669"/>
    <property type="project" value="InterPro"/>
</dbReference>
<gene>
    <name evidence="8" type="ORF">CA2015_4293</name>
</gene>
<evidence type="ECO:0000259" key="7">
    <source>
        <dbReference type="Pfam" id="PF13742"/>
    </source>
</evidence>
<evidence type="ECO:0000313" key="8">
    <source>
        <dbReference type="EMBL" id="AKP53638.1"/>
    </source>
</evidence>
<dbReference type="GO" id="GO:0005737">
    <property type="term" value="C:cytoplasm"/>
    <property type="evidence" value="ECO:0007669"/>
    <property type="project" value="UniProtKB-SubCell"/>
</dbReference>
<dbReference type="GO" id="GO:0006308">
    <property type="term" value="P:DNA catabolic process"/>
    <property type="evidence" value="ECO:0007669"/>
    <property type="project" value="UniProtKB-UniRule"/>
</dbReference>
<accession>A0A0H4PKU7</accession>
<proteinExistence type="inferred from homology"/>
<feature type="domain" description="OB-fold nucleic acid binding" evidence="7">
    <location>
        <begin position="7"/>
        <end position="112"/>
    </location>
</feature>
<comment type="subcellular location">
    <subcellularLocation>
        <location evidence="5">Cytoplasm</location>
    </subcellularLocation>
</comment>
<dbReference type="KEGG" id="camu:CA2015_4293"/>
<keyword evidence="2 5" id="KW-0540">Nuclease</keyword>
<comment type="similarity">
    <text evidence="5">Belongs to the XseA family.</text>
</comment>
<dbReference type="GO" id="GO:0009318">
    <property type="term" value="C:exodeoxyribonuclease VII complex"/>
    <property type="evidence" value="ECO:0007669"/>
    <property type="project" value="UniProtKB-UniRule"/>
</dbReference>
<keyword evidence="1" id="KW-0963">Cytoplasm</keyword>
<evidence type="ECO:0000259" key="6">
    <source>
        <dbReference type="Pfam" id="PF02601"/>
    </source>
</evidence>
<evidence type="ECO:0000256" key="4">
    <source>
        <dbReference type="ARBA" id="ARBA00022839"/>
    </source>
</evidence>
<evidence type="ECO:0000256" key="3">
    <source>
        <dbReference type="ARBA" id="ARBA00022801"/>
    </source>
</evidence>
<feature type="domain" description="Exonuclease VII large subunit C-terminal" evidence="6">
    <location>
        <begin position="136"/>
        <end position="427"/>
    </location>
</feature>
<keyword evidence="3 5" id="KW-0378">Hydrolase</keyword>
<protein>
    <recommendedName>
        <fullName evidence="5">Exodeoxyribonuclease 7 large subunit</fullName>
        <ecNumber evidence="5">3.1.11.6</ecNumber>
    </recommendedName>
</protein>
<dbReference type="Proteomes" id="UP000036520">
    <property type="component" value="Chromosome"/>
</dbReference>
<reference evidence="8 9" key="1">
    <citation type="submission" date="2015-07" db="EMBL/GenBank/DDBJ databases">
        <authorList>
            <person name="Kim K.M."/>
        </authorList>
    </citation>
    <scope>NUCLEOTIDE SEQUENCE [LARGE SCALE GENOMIC DNA]</scope>
    <source>
        <strain evidence="8 9">KCTC 12363</strain>
    </source>
</reference>
<keyword evidence="9" id="KW-1185">Reference proteome</keyword>
<evidence type="ECO:0000256" key="5">
    <source>
        <dbReference type="RuleBase" id="RU004355"/>
    </source>
</evidence>
<name>A0A0H4PKU7_9BACT</name>
<dbReference type="NCBIfam" id="TIGR00237">
    <property type="entry name" value="xseA"/>
    <property type="match status" value="1"/>
</dbReference>
<dbReference type="STRING" id="320787.CA2015_4293"/>
<dbReference type="PANTHER" id="PTHR30008">
    <property type="entry name" value="EXODEOXYRIBONUCLEASE 7 LARGE SUBUNIT"/>
    <property type="match status" value="1"/>
</dbReference>
<dbReference type="InterPro" id="IPR020579">
    <property type="entry name" value="Exonuc_VII_lsu_C"/>
</dbReference>
<comment type="catalytic activity">
    <reaction evidence="5">
        <text>Exonucleolytic cleavage in either 5'- to 3'- or 3'- to 5'-direction to yield nucleoside 5'-phosphates.</text>
        <dbReference type="EC" id="3.1.11.6"/>
    </reaction>
</comment>
<dbReference type="Pfam" id="PF13742">
    <property type="entry name" value="tRNA_anti_2"/>
    <property type="match status" value="1"/>
</dbReference>
<dbReference type="AlphaFoldDB" id="A0A0H4PKU7"/>
<dbReference type="EC" id="3.1.11.6" evidence="5"/>
<keyword evidence="4 5" id="KW-0269">Exonuclease</keyword>
<dbReference type="OrthoDB" id="9802795at2"/>
<dbReference type="PANTHER" id="PTHR30008:SF0">
    <property type="entry name" value="EXODEOXYRIBONUCLEASE 7 LARGE SUBUNIT"/>
    <property type="match status" value="1"/>
</dbReference>
<dbReference type="InterPro" id="IPR025824">
    <property type="entry name" value="OB-fold_nuc-bd_dom"/>
</dbReference>
<dbReference type="EMBL" id="CP012040">
    <property type="protein sequence ID" value="AKP53638.1"/>
    <property type="molecule type" value="Genomic_DNA"/>
</dbReference>
<dbReference type="CDD" id="cd04489">
    <property type="entry name" value="ExoVII_LU_OBF"/>
    <property type="match status" value="1"/>
</dbReference>
<dbReference type="Pfam" id="PF02601">
    <property type="entry name" value="Exonuc_VII_L"/>
    <property type="match status" value="1"/>
</dbReference>
<organism evidence="8 9">
    <name type="scientific">Cyclobacterium amurskyense</name>
    <dbReference type="NCBI Taxonomy" id="320787"/>
    <lineage>
        <taxon>Bacteria</taxon>
        <taxon>Pseudomonadati</taxon>
        <taxon>Bacteroidota</taxon>
        <taxon>Cytophagia</taxon>
        <taxon>Cytophagales</taxon>
        <taxon>Cyclobacteriaceae</taxon>
        <taxon>Cyclobacterium</taxon>
    </lineage>
</organism>
<sequence>MQQQAISLLSLNELIKSTLDSHLAPTYWVIAEIGELRAGVRGHAYLDLIEKSDGNILAKIRGNIWSYTYQSISRKFEITTGTALKGGMNIMALVSVQFHELYGISLVIKDIDPNFTLGERARKRQEIISRLTNEGLMDLNRQYVLPIVSQKIAVISSVTAAGYGDFINQLDQNPQHFKIHYQLFQAAMQGKDAVPQIIQAIQHIEDLLLEEKFDLLVIVRGGGAQTDLDCFDDYELAKAIANASLPVVTGIGHERDESIADLVAHTKLKTPTAVASFILSGFSEFEDNMHRNLVSIERHIQARLKSEEAGLTDKTHLVTNLLRQKLNECNLALDRYAQQARRISLYRTEKESIKCVHLDESLRKITERKLKQAEEKLGQYGKTIDRLNPQTLLQRGYTKTEKDGIPINKQTLKIGDELITYNKRDKITSVIKKLETNEKQKG</sequence>